<reference evidence="1" key="1">
    <citation type="submission" date="2021-02" db="EMBL/GenBank/DDBJ databases">
        <authorList>
            <person name="Nowell W R."/>
        </authorList>
    </citation>
    <scope>NUCLEOTIDE SEQUENCE</scope>
</reference>
<proteinExistence type="predicted"/>
<accession>A0A814TMI0</accession>
<dbReference type="EMBL" id="CAJNOT010001208">
    <property type="protein sequence ID" value="CAF1164192.1"/>
    <property type="molecule type" value="Genomic_DNA"/>
</dbReference>
<dbReference type="Proteomes" id="UP000663864">
    <property type="component" value="Unassembled WGS sequence"/>
</dbReference>
<evidence type="ECO:0000313" key="1">
    <source>
        <dbReference type="EMBL" id="CAF1164192.1"/>
    </source>
</evidence>
<sequence>MECVFNAQTNIYLSRDLASLTIDLQTHYFYYNYTNNILNCKLFLKNPYSSYFKQLYSSTINEYQLTDDILNVLKLYTDSQSNECYMKTNLNLLSSNLEHIDWICVNKLRSLIRGLSQSNIKHINAVKPDGFWWAQPILELFWLFRKIHLLFMSFALKPK</sequence>
<name>A0A814TMI0_9BILA</name>
<evidence type="ECO:0000313" key="2">
    <source>
        <dbReference type="Proteomes" id="UP000663864"/>
    </source>
</evidence>
<organism evidence="1 2">
    <name type="scientific">Rotaria sordida</name>
    <dbReference type="NCBI Taxonomy" id="392033"/>
    <lineage>
        <taxon>Eukaryota</taxon>
        <taxon>Metazoa</taxon>
        <taxon>Spiralia</taxon>
        <taxon>Gnathifera</taxon>
        <taxon>Rotifera</taxon>
        <taxon>Eurotatoria</taxon>
        <taxon>Bdelloidea</taxon>
        <taxon>Philodinida</taxon>
        <taxon>Philodinidae</taxon>
        <taxon>Rotaria</taxon>
    </lineage>
</organism>
<protein>
    <submittedName>
        <fullName evidence="1">Uncharacterized protein</fullName>
    </submittedName>
</protein>
<comment type="caution">
    <text evidence="1">The sequence shown here is derived from an EMBL/GenBank/DDBJ whole genome shotgun (WGS) entry which is preliminary data.</text>
</comment>
<gene>
    <name evidence="1" type="ORF">ZHD862_LOCUS20857</name>
</gene>
<dbReference type="AlphaFoldDB" id="A0A814TMI0"/>